<gene>
    <name evidence="2" type="ORF">PFISCL1PPCAC_11579</name>
</gene>
<sequence>NGQSFLELNDTRIDTSAKVKCIPEDACNSAKIGKMCENSKSRNRCLVSRKDYLPHCSNNNLEVNGVKGANISCNEDTGLYELDGGKLPEDTKIDCGDLETDKAERALHQCTGEPEKPVTKWKIMTGVVGFLLIPAIGVFVWQLMSFMKVYKQ</sequence>
<feature type="non-terminal residue" evidence="2">
    <location>
        <position position="1"/>
    </location>
</feature>
<dbReference type="Proteomes" id="UP001432322">
    <property type="component" value="Unassembled WGS sequence"/>
</dbReference>
<evidence type="ECO:0000313" key="3">
    <source>
        <dbReference type="Proteomes" id="UP001432322"/>
    </source>
</evidence>
<keyword evidence="1" id="KW-0812">Transmembrane</keyword>
<accession>A0AAV5VNM1</accession>
<feature type="transmembrane region" description="Helical" evidence="1">
    <location>
        <begin position="123"/>
        <end position="144"/>
    </location>
</feature>
<keyword evidence="3" id="KW-1185">Reference proteome</keyword>
<reference evidence="2" key="1">
    <citation type="submission" date="2023-10" db="EMBL/GenBank/DDBJ databases">
        <title>Genome assembly of Pristionchus species.</title>
        <authorList>
            <person name="Yoshida K."/>
            <person name="Sommer R.J."/>
        </authorList>
    </citation>
    <scope>NUCLEOTIDE SEQUENCE</scope>
    <source>
        <strain evidence="2">RS5133</strain>
    </source>
</reference>
<dbReference type="EMBL" id="BTSY01000003">
    <property type="protein sequence ID" value="GMT20282.1"/>
    <property type="molecule type" value="Genomic_DNA"/>
</dbReference>
<protein>
    <submittedName>
        <fullName evidence="2">Uncharacterized protein</fullName>
    </submittedName>
</protein>
<keyword evidence="1" id="KW-0472">Membrane</keyword>
<dbReference type="AlphaFoldDB" id="A0AAV5VNM1"/>
<organism evidence="2 3">
    <name type="scientific">Pristionchus fissidentatus</name>
    <dbReference type="NCBI Taxonomy" id="1538716"/>
    <lineage>
        <taxon>Eukaryota</taxon>
        <taxon>Metazoa</taxon>
        <taxon>Ecdysozoa</taxon>
        <taxon>Nematoda</taxon>
        <taxon>Chromadorea</taxon>
        <taxon>Rhabditida</taxon>
        <taxon>Rhabditina</taxon>
        <taxon>Diplogasteromorpha</taxon>
        <taxon>Diplogasteroidea</taxon>
        <taxon>Neodiplogasteridae</taxon>
        <taxon>Pristionchus</taxon>
    </lineage>
</organism>
<evidence type="ECO:0000313" key="2">
    <source>
        <dbReference type="EMBL" id="GMT20282.1"/>
    </source>
</evidence>
<comment type="caution">
    <text evidence="2">The sequence shown here is derived from an EMBL/GenBank/DDBJ whole genome shotgun (WGS) entry which is preliminary data.</text>
</comment>
<keyword evidence="1" id="KW-1133">Transmembrane helix</keyword>
<proteinExistence type="predicted"/>
<name>A0AAV5VNM1_9BILA</name>
<feature type="non-terminal residue" evidence="2">
    <location>
        <position position="152"/>
    </location>
</feature>
<evidence type="ECO:0000256" key="1">
    <source>
        <dbReference type="SAM" id="Phobius"/>
    </source>
</evidence>